<dbReference type="InterPro" id="IPR001261">
    <property type="entry name" value="ArgE/DapE_CS"/>
</dbReference>
<organism evidence="6 7">
    <name type="scientific">Pirellula staleyi (strain ATCC 27377 / DSM 6068 / ICPB 4128)</name>
    <name type="common">Pirella staleyi</name>
    <dbReference type="NCBI Taxonomy" id="530564"/>
    <lineage>
        <taxon>Bacteria</taxon>
        <taxon>Pseudomonadati</taxon>
        <taxon>Planctomycetota</taxon>
        <taxon>Planctomycetia</taxon>
        <taxon>Pirellulales</taxon>
        <taxon>Pirellulaceae</taxon>
        <taxon>Pirellula</taxon>
    </lineage>
</organism>
<dbReference type="GO" id="GO:0046872">
    <property type="term" value="F:metal ion binding"/>
    <property type="evidence" value="ECO:0007669"/>
    <property type="project" value="UniProtKB-KW"/>
</dbReference>
<comment type="cofactor">
    <cofactor evidence="1">
        <name>Zn(2+)</name>
        <dbReference type="ChEBI" id="CHEBI:29105"/>
    </cofactor>
</comment>
<dbReference type="InterPro" id="IPR036264">
    <property type="entry name" value="Bact_exopeptidase_dim_dom"/>
</dbReference>
<proteinExistence type="predicted"/>
<dbReference type="STRING" id="530564.Psta_1795"/>
<evidence type="ECO:0000256" key="2">
    <source>
        <dbReference type="ARBA" id="ARBA00022723"/>
    </source>
</evidence>
<dbReference type="InterPro" id="IPR050072">
    <property type="entry name" value="Peptidase_M20A"/>
</dbReference>
<dbReference type="GO" id="GO:0008777">
    <property type="term" value="F:acetylornithine deacetylase activity"/>
    <property type="evidence" value="ECO:0007669"/>
    <property type="project" value="UniProtKB-EC"/>
</dbReference>
<reference evidence="6 7" key="1">
    <citation type="journal article" date="2009" name="Stand. Genomic Sci.">
        <title>Complete genome sequence of Pirellula staleyi type strain (ATCC 27377).</title>
        <authorList>
            <person name="Clum A."/>
            <person name="Tindall B.J."/>
            <person name="Sikorski J."/>
            <person name="Ivanova N."/>
            <person name="Mavrommatis K."/>
            <person name="Lucas S."/>
            <person name="Glavina del Rio T."/>
            <person name="Nolan M."/>
            <person name="Chen F."/>
            <person name="Tice H."/>
            <person name="Pitluck S."/>
            <person name="Cheng J.F."/>
            <person name="Chertkov O."/>
            <person name="Brettin T."/>
            <person name="Han C."/>
            <person name="Detter J.C."/>
            <person name="Kuske C."/>
            <person name="Bruce D."/>
            <person name="Goodwin L."/>
            <person name="Ovchinikova G."/>
            <person name="Pati A."/>
            <person name="Mikhailova N."/>
            <person name="Chen A."/>
            <person name="Palaniappan K."/>
            <person name="Land M."/>
            <person name="Hauser L."/>
            <person name="Chang Y.J."/>
            <person name="Jeffries C.D."/>
            <person name="Chain P."/>
            <person name="Rohde M."/>
            <person name="Goker M."/>
            <person name="Bristow J."/>
            <person name="Eisen J.A."/>
            <person name="Markowitz V."/>
            <person name="Hugenholtz P."/>
            <person name="Kyrpides N.C."/>
            <person name="Klenk H.P."/>
            <person name="Lapidus A."/>
        </authorList>
    </citation>
    <scope>NUCLEOTIDE SEQUENCE [LARGE SCALE GENOMIC DNA]</scope>
    <source>
        <strain evidence="7">ATCC 27377 / DSM 6068 / ICPB 4128</strain>
    </source>
</reference>
<evidence type="ECO:0000259" key="5">
    <source>
        <dbReference type="Pfam" id="PF07687"/>
    </source>
</evidence>
<evidence type="ECO:0000256" key="4">
    <source>
        <dbReference type="ARBA" id="ARBA00022833"/>
    </source>
</evidence>
<dbReference type="InterPro" id="IPR011650">
    <property type="entry name" value="Peptidase_M20_dimer"/>
</dbReference>
<dbReference type="AlphaFoldDB" id="D2QZ15"/>
<dbReference type="OrthoDB" id="9792335at2"/>
<dbReference type="Gene3D" id="3.30.70.360">
    <property type="match status" value="1"/>
</dbReference>
<dbReference type="eggNOG" id="COG0624">
    <property type="taxonomic scope" value="Bacteria"/>
</dbReference>
<dbReference type="SUPFAM" id="SSF53187">
    <property type="entry name" value="Zn-dependent exopeptidases"/>
    <property type="match status" value="1"/>
</dbReference>
<keyword evidence="4" id="KW-0862">Zinc</keyword>
<dbReference type="EC" id="3.5.1.16" evidence="6"/>
<keyword evidence="2" id="KW-0479">Metal-binding</keyword>
<gene>
    <name evidence="6" type="ordered locus">Psta_1795</name>
</gene>
<evidence type="ECO:0000313" key="6">
    <source>
        <dbReference type="EMBL" id="ADB16470.1"/>
    </source>
</evidence>
<dbReference type="PANTHER" id="PTHR43808">
    <property type="entry name" value="ACETYLORNITHINE DEACETYLASE"/>
    <property type="match status" value="1"/>
</dbReference>
<dbReference type="EMBL" id="CP001848">
    <property type="protein sequence ID" value="ADB16470.1"/>
    <property type="molecule type" value="Genomic_DNA"/>
</dbReference>
<dbReference type="CDD" id="cd03894">
    <property type="entry name" value="M20_ArgE"/>
    <property type="match status" value="1"/>
</dbReference>
<sequence>MSLDVVATLADLVRIPSVNPMGRATSGDIYYEHRVTDYLEQLFRTLELPYERVLVSEQRPNIIARVDGDLPPEQGGKVLMFEAHQDTVPIEGMTIDPFDPKIESGKLFGRGSCDIKGGMSAMLGVVARLHREKPRGRPTVVMACTVNEEHGFTGATHWARAYAGFEGNPPTSRMLQRVPDATIVAEPTSLDVVVAHKGGVRWRCHTVGRATHSSQPHLGENAIYAMARLLPSFEKYALEVAPTLGSHHLCGKPTLSVGTIKGGISVNTVPDRCTIEIDRRLLPGESPETARQHVIDYLAAQVPNVRPVHDEPFLTSFGLADDCNGTLASELAAASKLHGGRGGKIGVPYGTDAPRFAQTGCPTVVFGPGSIDQAHTCDEWIEISQLQAASEILYDFAANFGR</sequence>
<accession>D2QZ15</accession>
<dbReference type="Pfam" id="PF07687">
    <property type="entry name" value="M20_dimer"/>
    <property type="match status" value="1"/>
</dbReference>
<evidence type="ECO:0000256" key="3">
    <source>
        <dbReference type="ARBA" id="ARBA00022801"/>
    </source>
</evidence>
<evidence type="ECO:0000313" key="7">
    <source>
        <dbReference type="Proteomes" id="UP000001887"/>
    </source>
</evidence>
<name>D2QZ15_PIRSD</name>
<feature type="domain" description="Peptidase M20 dimerisation" evidence="5">
    <location>
        <begin position="194"/>
        <end position="304"/>
    </location>
</feature>
<dbReference type="Proteomes" id="UP000001887">
    <property type="component" value="Chromosome"/>
</dbReference>
<dbReference type="Gene3D" id="3.40.630.10">
    <property type="entry name" value="Zn peptidases"/>
    <property type="match status" value="1"/>
</dbReference>
<evidence type="ECO:0000256" key="1">
    <source>
        <dbReference type="ARBA" id="ARBA00001947"/>
    </source>
</evidence>
<dbReference type="SUPFAM" id="SSF55031">
    <property type="entry name" value="Bacterial exopeptidase dimerisation domain"/>
    <property type="match status" value="1"/>
</dbReference>
<keyword evidence="7" id="KW-1185">Reference proteome</keyword>
<keyword evidence="3 6" id="KW-0378">Hydrolase</keyword>
<dbReference type="HOGENOM" id="CLU_021802_2_4_0"/>
<dbReference type="PROSITE" id="PS00758">
    <property type="entry name" value="ARGE_DAPE_CPG2_1"/>
    <property type="match status" value="1"/>
</dbReference>
<dbReference type="Pfam" id="PF01546">
    <property type="entry name" value="Peptidase_M20"/>
    <property type="match status" value="1"/>
</dbReference>
<protein>
    <submittedName>
        <fullName evidence="6">Acetylornithine deacetylase or succinyl-diaminopimelate desuccinylase</fullName>
        <ecNumber evidence="6">3.5.1.16</ecNumber>
    </submittedName>
</protein>
<dbReference type="KEGG" id="psl:Psta_1795"/>
<dbReference type="InterPro" id="IPR002933">
    <property type="entry name" value="Peptidase_M20"/>
</dbReference>